<dbReference type="InterPro" id="IPR009050">
    <property type="entry name" value="Globin-like_sf"/>
</dbReference>
<evidence type="ECO:0000259" key="2">
    <source>
        <dbReference type="PROSITE" id="PS01033"/>
    </source>
</evidence>
<dbReference type="AlphaFoldDB" id="A0A8J2X7N8"/>
<dbReference type="GO" id="GO:0008941">
    <property type="term" value="F:nitric oxide dioxygenase NAD(P)H activity"/>
    <property type="evidence" value="ECO:0007669"/>
    <property type="project" value="TreeGrafter"/>
</dbReference>
<organism evidence="3 4">
    <name type="scientific">Zygosaccharomyces bailii (strain CLIB 213 / ATCC 58445 / CBS 680 / BCRC 21525 / NBRC 1098 / NCYC 1416 / NRRL Y-2227)</name>
    <dbReference type="NCBI Taxonomy" id="1333698"/>
    <lineage>
        <taxon>Eukaryota</taxon>
        <taxon>Fungi</taxon>
        <taxon>Dikarya</taxon>
        <taxon>Ascomycota</taxon>
        <taxon>Saccharomycotina</taxon>
        <taxon>Saccharomycetes</taxon>
        <taxon>Saccharomycetales</taxon>
        <taxon>Saccharomycetaceae</taxon>
        <taxon>Zygosaccharomyces</taxon>
    </lineage>
</organism>
<evidence type="ECO:0000256" key="1">
    <source>
        <dbReference type="SAM" id="MobiDB-lite"/>
    </source>
</evidence>
<dbReference type="GO" id="GO:0019825">
    <property type="term" value="F:oxygen binding"/>
    <property type="evidence" value="ECO:0007669"/>
    <property type="project" value="InterPro"/>
</dbReference>
<feature type="domain" description="Globin" evidence="2">
    <location>
        <begin position="177"/>
        <end position="307"/>
    </location>
</feature>
<reference evidence="4" key="1">
    <citation type="journal article" date="2013" name="Genome Announc.">
        <title>Genome sequence of the food spoilage yeast Zygosaccharomyces bailii CLIB 213(T).</title>
        <authorList>
            <person name="Galeote V."/>
            <person name="Bigey F."/>
            <person name="Devillers H."/>
            <person name="Neuveglise C."/>
            <person name="Dequin S."/>
        </authorList>
    </citation>
    <scope>NUCLEOTIDE SEQUENCE [LARGE SCALE GENOMIC DNA]</scope>
    <source>
        <strain evidence="4">CLIB 213 / ATCC 58445 / CBS 680 / CCRC 21525 / NBRC 1098 / NCYC 1416 / NRRL Y-2227</strain>
    </source>
</reference>
<keyword evidence="4" id="KW-1185">Reference proteome</keyword>
<dbReference type="Gene3D" id="1.10.490.10">
    <property type="entry name" value="Globins"/>
    <property type="match status" value="1"/>
</dbReference>
<feature type="compositionally biased region" description="Polar residues" evidence="1">
    <location>
        <begin position="168"/>
        <end position="184"/>
    </location>
</feature>
<dbReference type="GO" id="GO:0071949">
    <property type="term" value="F:FAD binding"/>
    <property type="evidence" value="ECO:0007669"/>
    <property type="project" value="TreeGrafter"/>
</dbReference>
<dbReference type="Pfam" id="PF00042">
    <property type="entry name" value="Globin"/>
    <property type="match status" value="1"/>
</dbReference>
<evidence type="ECO:0000313" key="3">
    <source>
        <dbReference type="EMBL" id="CDF89271.1"/>
    </source>
</evidence>
<dbReference type="InterPro" id="IPR044399">
    <property type="entry name" value="Mb-like_M"/>
</dbReference>
<feature type="region of interest" description="Disordered" evidence="1">
    <location>
        <begin position="358"/>
        <end position="381"/>
    </location>
</feature>
<dbReference type="GO" id="GO:0046210">
    <property type="term" value="P:nitric oxide catabolic process"/>
    <property type="evidence" value="ECO:0007669"/>
    <property type="project" value="TreeGrafter"/>
</dbReference>
<dbReference type="InterPro" id="IPR012292">
    <property type="entry name" value="Globin/Proto"/>
</dbReference>
<dbReference type="OrthoDB" id="436496at2759"/>
<feature type="region of interest" description="Disordered" evidence="1">
    <location>
        <begin position="163"/>
        <end position="184"/>
    </location>
</feature>
<protein>
    <submittedName>
        <fullName evidence="3">ZYBA0S04-00320g1_1</fullName>
    </submittedName>
</protein>
<dbReference type="GO" id="GO:0071500">
    <property type="term" value="P:cellular response to nitrosative stress"/>
    <property type="evidence" value="ECO:0007669"/>
    <property type="project" value="TreeGrafter"/>
</dbReference>
<dbReference type="SUPFAM" id="SSF46458">
    <property type="entry name" value="Globin-like"/>
    <property type="match status" value="1"/>
</dbReference>
<feature type="region of interest" description="Disordered" evidence="1">
    <location>
        <begin position="22"/>
        <end position="54"/>
    </location>
</feature>
<feature type="compositionally biased region" description="Polar residues" evidence="1">
    <location>
        <begin position="366"/>
        <end position="380"/>
    </location>
</feature>
<dbReference type="GO" id="GO:0020037">
    <property type="term" value="F:heme binding"/>
    <property type="evidence" value="ECO:0007669"/>
    <property type="project" value="InterPro"/>
</dbReference>
<dbReference type="PROSITE" id="PS01033">
    <property type="entry name" value="GLOBIN"/>
    <property type="match status" value="1"/>
</dbReference>
<dbReference type="PANTHER" id="PTHR43396:SF6">
    <property type="entry name" value="ABL201WP"/>
    <property type="match status" value="1"/>
</dbReference>
<name>A0A8J2X7N8_ZYGB2</name>
<dbReference type="EMBL" id="HG316457">
    <property type="protein sequence ID" value="CDF89271.1"/>
    <property type="molecule type" value="Genomic_DNA"/>
</dbReference>
<proteinExistence type="predicted"/>
<dbReference type="CDD" id="cd01040">
    <property type="entry name" value="Mb-like"/>
    <property type="match status" value="1"/>
</dbReference>
<feature type="compositionally biased region" description="Polar residues" evidence="1">
    <location>
        <begin position="40"/>
        <end position="54"/>
    </location>
</feature>
<dbReference type="InterPro" id="IPR000971">
    <property type="entry name" value="Globin"/>
</dbReference>
<evidence type="ECO:0000313" key="4">
    <source>
        <dbReference type="Proteomes" id="UP000019375"/>
    </source>
</evidence>
<gene>
    <name evidence="3" type="ORF">BN860_00320g</name>
</gene>
<accession>A0A8J2X7N8</accession>
<dbReference type="PANTHER" id="PTHR43396">
    <property type="entry name" value="FLAVOHEMOPROTEIN"/>
    <property type="match status" value="1"/>
</dbReference>
<dbReference type="Proteomes" id="UP000019375">
    <property type="component" value="Unassembled WGS sequence"/>
</dbReference>
<sequence>MSIPKQPFYSPLDQSQIEYVPSDLESVNDSEQDHPLGSLRTLSQTDSVGSYSDSNKVHVDGFQGKDASILDDVPLRRRFSEQISEHSDVYTLSRMTSATSRSSLQQRIRYRIVLKLKPRERNLIRDSWAMILDDDSTTDITALTKAKQIKQKGMFTMRSSLKARGLGQNRQSSSQETSGAETKSGVRSTAFSSSLFCSQFYANLLAAEPQLVQMFPSTKHQATAFAGVLTAAINNLENLQALENYLNGLGKRHARILGIEVPHFEVMGVAFLKTLQDRFGVHCTVELEQVWSKLYSYLANSILQFGIDPVLHIKPEENVLELPVPNLVKSTPKTVINLKNSRQSDEISLATSFSSAEASSRKGQDEATTASQTSSVFTSNRTRKSTISTTSVVSTAAATSSTAATTSSTKKPRKFDISMKTQQYKRAEVRKSFGRATTFESNKDCIVM</sequence>